<dbReference type="EMBL" id="MSKM01000019">
    <property type="protein sequence ID" value="OLO53571.1"/>
    <property type="molecule type" value="Genomic_DNA"/>
</dbReference>
<gene>
    <name evidence="1" type="ORF">BKH27_06025</name>
</gene>
<reference evidence="1 2" key="1">
    <citation type="submission" date="2016-12" db="EMBL/GenBank/DDBJ databases">
        <title>Genomic comparison of strains in the 'Actinomyces naeslundii' group.</title>
        <authorList>
            <person name="Mughal S.R."/>
            <person name="Do T."/>
            <person name="Gilbert S.C."/>
            <person name="Witherden E.A."/>
            <person name="Didelot X."/>
            <person name="Beighton D."/>
        </authorList>
    </citation>
    <scope>NUCLEOTIDE SEQUENCE [LARGE SCALE GENOMIC DNA]</scope>
    <source>
        <strain evidence="1 2">MMRCO6-1</strain>
    </source>
</reference>
<proteinExistence type="predicted"/>
<organism evidence="1 2">
    <name type="scientific">Actinomyces oris</name>
    <dbReference type="NCBI Taxonomy" id="544580"/>
    <lineage>
        <taxon>Bacteria</taxon>
        <taxon>Bacillati</taxon>
        <taxon>Actinomycetota</taxon>
        <taxon>Actinomycetes</taxon>
        <taxon>Actinomycetales</taxon>
        <taxon>Actinomycetaceae</taxon>
        <taxon>Actinomyces</taxon>
    </lineage>
</organism>
<dbReference type="RefSeq" id="WP_075371076.1">
    <property type="nucleotide sequence ID" value="NZ_MSKM01000019.1"/>
</dbReference>
<sequence length="116" mass="12171">MPTTDHSDHITGPQSAAPVLPIAELFAADLLPPRVPQSRSLARAAQRRLDELAADSQLAHATDQARAFLAASAMGNVATLSALAESCYQTAPAGATYYHAILRAYGIKAARGIAQF</sequence>
<dbReference type="Proteomes" id="UP000185772">
    <property type="component" value="Unassembled WGS sequence"/>
</dbReference>
<evidence type="ECO:0000313" key="1">
    <source>
        <dbReference type="EMBL" id="OLO53571.1"/>
    </source>
</evidence>
<evidence type="ECO:0000313" key="2">
    <source>
        <dbReference type="Proteomes" id="UP000185772"/>
    </source>
</evidence>
<accession>A0A1Q8VYR9</accession>
<comment type="caution">
    <text evidence="1">The sequence shown here is derived from an EMBL/GenBank/DDBJ whole genome shotgun (WGS) entry which is preliminary data.</text>
</comment>
<dbReference type="AlphaFoldDB" id="A0A1Q8VYR9"/>
<name>A0A1Q8VYR9_9ACTO</name>
<protein>
    <submittedName>
        <fullName evidence="1">Classical arabinogalactan protein 9</fullName>
    </submittedName>
</protein>